<feature type="transmembrane region" description="Helical" evidence="2">
    <location>
        <begin position="12"/>
        <end position="33"/>
    </location>
</feature>
<dbReference type="Pfam" id="PF01757">
    <property type="entry name" value="Acyl_transf_3"/>
    <property type="match status" value="1"/>
</dbReference>
<feature type="transmembrane region" description="Helical" evidence="2">
    <location>
        <begin position="306"/>
        <end position="324"/>
    </location>
</feature>
<organism evidence="4 5">
    <name type="scientific">Streptosporangium saharense</name>
    <dbReference type="NCBI Taxonomy" id="1706840"/>
    <lineage>
        <taxon>Bacteria</taxon>
        <taxon>Bacillati</taxon>
        <taxon>Actinomycetota</taxon>
        <taxon>Actinomycetes</taxon>
        <taxon>Streptosporangiales</taxon>
        <taxon>Streptosporangiaceae</taxon>
        <taxon>Streptosporangium</taxon>
    </lineage>
</organism>
<dbReference type="Proteomes" id="UP000552644">
    <property type="component" value="Unassembled WGS sequence"/>
</dbReference>
<dbReference type="InterPro" id="IPR050879">
    <property type="entry name" value="Acyltransferase_3"/>
</dbReference>
<dbReference type="GO" id="GO:0016747">
    <property type="term" value="F:acyltransferase activity, transferring groups other than amino-acyl groups"/>
    <property type="evidence" value="ECO:0007669"/>
    <property type="project" value="InterPro"/>
</dbReference>
<dbReference type="InterPro" id="IPR002656">
    <property type="entry name" value="Acyl_transf_3_dom"/>
</dbReference>
<comment type="caution">
    <text evidence="4">The sequence shown here is derived from an EMBL/GenBank/DDBJ whole genome shotgun (WGS) entry which is preliminary data.</text>
</comment>
<feature type="domain" description="Acyltransferase 3" evidence="3">
    <location>
        <begin position="14"/>
        <end position="360"/>
    </location>
</feature>
<feature type="transmembrane region" description="Helical" evidence="2">
    <location>
        <begin position="210"/>
        <end position="229"/>
    </location>
</feature>
<keyword evidence="2" id="KW-0472">Membrane</keyword>
<gene>
    <name evidence="4" type="ORF">FHS44_004826</name>
</gene>
<feature type="transmembrane region" description="Helical" evidence="2">
    <location>
        <begin position="241"/>
        <end position="260"/>
    </location>
</feature>
<feature type="transmembrane region" description="Helical" evidence="2">
    <location>
        <begin position="53"/>
        <end position="74"/>
    </location>
</feature>
<evidence type="ECO:0000256" key="1">
    <source>
        <dbReference type="SAM" id="MobiDB-lite"/>
    </source>
</evidence>
<dbReference type="AlphaFoldDB" id="A0A7W7QQ41"/>
<evidence type="ECO:0000256" key="2">
    <source>
        <dbReference type="SAM" id="Phobius"/>
    </source>
</evidence>
<accession>A0A7W7QQ41</accession>
<dbReference type="RefSeq" id="WP_184718233.1">
    <property type="nucleotide sequence ID" value="NZ_JACHJP010000005.1"/>
</dbReference>
<proteinExistence type="predicted"/>
<sequence length="397" mass="44021">MTSTQEATPGNLSSLTGLRAVGMLFVFVAHGAAASVFADKGVAAGYNTLIDNGALGFLAVSFFFVLSGFVLTWSARPGARRFWRRRLVRVFPNHLVVLVISALIFLAAGETIRLVPALANVFLVQNWWPDADLMYYQLNGPTWTLSVELFCYAAFPVLFMLVNRIRPQRLWFWWVGVGVLALAMPLLSEPFLAGYGPSKVFGVGSWPQQWFLYFFPVVRSLEFVLGMILCRIVQTGRWVRVPVVVSALCVLAVYVALYFLPQNFVFAALYPIPVALLVGSVATADLAGRARVMNSRFMVKLGDLSFAFYIVHIPVLFSVHAAFAGEWVGYANHYTRTQWSVPTGIAFLVGVYLLCVLAAWVLRTAVEIPAMRRWGGRRTRGTPDLPRPKTSGPQLQA</sequence>
<keyword evidence="2" id="KW-1133">Transmembrane helix</keyword>
<evidence type="ECO:0000313" key="4">
    <source>
        <dbReference type="EMBL" id="MBB4917706.1"/>
    </source>
</evidence>
<feature type="transmembrane region" description="Helical" evidence="2">
    <location>
        <begin position="143"/>
        <end position="163"/>
    </location>
</feature>
<dbReference type="PANTHER" id="PTHR23028">
    <property type="entry name" value="ACETYLTRANSFERASE"/>
    <property type="match status" value="1"/>
</dbReference>
<feature type="transmembrane region" description="Helical" evidence="2">
    <location>
        <begin position="170"/>
        <end position="188"/>
    </location>
</feature>
<evidence type="ECO:0000313" key="5">
    <source>
        <dbReference type="Proteomes" id="UP000552644"/>
    </source>
</evidence>
<feature type="transmembrane region" description="Helical" evidence="2">
    <location>
        <begin position="344"/>
        <end position="362"/>
    </location>
</feature>
<protein>
    <submittedName>
        <fullName evidence="4">Peptidoglycan/LPS O-acetylase OafA/YrhL</fullName>
    </submittedName>
</protein>
<evidence type="ECO:0000259" key="3">
    <source>
        <dbReference type="Pfam" id="PF01757"/>
    </source>
</evidence>
<dbReference type="EMBL" id="JACHJP010000005">
    <property type="protein sequence ID" value="MBB4917706.1"/>
    <property type="molecule type" value="Genomic_DNA"/>
</dbReference>
<keyword evidence="2" id="KW-0812">Transmembrane</keyword>
<name>A0A7W7QQ41_9ACTN</name>
<feature type="region of interest" description="Disordered" evidence="1">
    <location>
        <begin position="377"/>
        <end position="397"/>
    </location>
</feature>
<keyword evidence="5" id="KW-1185">Reference proteome</keyword>
<reference evidence="4 5" key="1">
    <citation type="submission" date="2020-08" db="EMBL/GenBank/DDBJ databases">
        <title>Genomic Encyclopedia of Type Strains, Phase III (KMG-III): the genomes of soil and plant-associated and newly described type strains.</title>
        <authorList>
            <person name="Whitman W."/>
        </authorList>
    </citation>
    <scope>NUCLEOTIDE SEQUENCE [LARGE SCALE GENOMIC DNA]</scope>
    <source>
        <strain evidence="4 5">CECT 8840</strain>
    </source>
</reference>
<feature type="transmembrane region" description="Helical" evidence="2">
    <location>
        <begin position="266"/>
        <end position="286"/>
    </location>
</feature>
<feature type="transmembrane region" description="Helical" evidence="2">
    <location>
        <begin position="95"/>
        <end position="123"/>
    </location>
</feature>